<dbReference type="EMBL" id="JANBPW010001706">
    <property type="protein sequence ID" value="KAJ1943442.1"/>
    <property type="molecule type" value="Genomic_DNA"/>
</dbReference>
<keyword evidence="2" id="KW-1185">Reference proteome</keyword>
<dbReference type="Proteomes" id="UP001150603">
    <property type="component" value="Unassembled WGS sequence"/>
</dbReference>
<organism evidence="1 2">
    <name type="scientific">Linderina macrospora</name>
    <dbReference type="NCBI Taxonomy" id="4868"/>
    <lineage>
        <taxon>Eukaryota</taxon>
        <taxon>Fungi</taxon>
        <taxon>Fungi incertae sedis</taxon>
        <taxon>Zoopagomycota</taxon>
        <taxon>Kickxellomycotina</taxon>
        <taxon>Kickxellomycetes</taxon>
        <taxon>Kickxellales</taxon>
        <taxon>Kickxellaceae</taxon>
        <taxon>Linderina</taxon>
    </lineage>
</organism>
<keyword evidence="1" id="KW-0808">Transferase</keyword>
<proteinExistence type="predicted"/>
<gene>
    <name evidence="1" type="primary">AVO1</name>
    <name evidence="1" type="ORF">FBU59_002911</name>
</gene>
<accession>A0ACC1J9Z9</accession>
<reference evidence="1" key="1">
    <citation type="submission" date="2022-07" db="EMBL/GenBank/DDBJ databases">
        <title>Phylogenomic reconstructions and comparative analyses of Kickxellomycotina fungi.</title>
        <authorList>
            <person name="Reynolds N.K."/>
            <person name="Stajich J.E."/>
            <person name="Barry K."/>
            <person name="Grigoriev I.V."/>
            <person name="Crous P."/>
            <person name="Smith M.E."/>
        </authorList>
    </citation>
    <scope>NUCLEOTIDE SEQUENCE</scope>
    <source>
        <strain evidence="1">NRRL 5244</strain>
    </source>
</reference>
<protein>
    <submittedName>
        <fullName evidence="1">Component of a membrane-bound complex containing the Tor2p kinase</fullName>
    </submittedName>
</protein>
<evidence type="ECO:0000313" key="2">
    <source>
        <dbReference type="Proteomes" id="UP001150603"/>
    </source>
</evidence>
<sequence>MWALRIAEDGEIDDDFPALDRTRPVAKFAFDEFALCLATPEQVRQNEALRVRQGRPPRMARPASVVQHREPTATADPPAESADSTANTRRPLHYTLSERLHDQVAVLQQSRVATASTAGMFVGNALYASMPPLPPASAEPAEPAEPAPAARLLKVHVLGEPSSAEALRTTTVNAGGDLPVSQVLSHVCRKWAFCEDDFVLGIPDTPGLEVLPSDMLVAQIPAAAELCLYRADAPPPSADSLVRARQPAHHQNPPVPAPSAPAAHPQLAANYRIFPVVRRAQMFARHERSLVIDGEFVTLMPTAHRTDSAKTLTVHISNITCRLNQRSPKKLKLLINRPTATGDKSLDLEAESEDHALQICTIINRLNQRLLL</sequence>
<keyword evidence="1" id="KW-0418">Kinase</keyword>
<comment type="caution">
    <text evidence="1">The sequence shown here is derived from an EMBL/GenBank/DDBJ whole genome shotgun (WGS) entry which is preliminary data.</text>
</comment>
<name>A0ACC1J9Z9_9FUNG</name>
<evidence type="ECO:0000313" key="1">
    <source>
        <dbReference type="EMBL" id="KAJ1943442.1"/>
    </source>
</evidence>